<organism evidence="1 2">
    <name type="scientific">Nicotiana tabacum</name>
    <name type="common">Common tobacco</name>
    <dbReference type="NCBI Taxonomy" id="4097"/>
    <lineage>
        <taxon>Eukaryota</taxon>
        <taxon>Viridiplantae</taxon>
        <taxon>Streptophyta</taxon>
        <taxon>Embryophyta</taxon>
        <taxon>Tracheophyta</taxon>
        <taxon>Spermatophyta</taxon>
        <taxon>Magnoliopsida</taxon>
        <taxon>eudicotyledons</taxon>
        <taxon>Gunneridae</taxon>
        <taxon>Pentapetalae</taxon>
        <taxon>asterids</taxon>
        <taxon>lamiids</taxon>
        <taxon>Solanales</taxon>
        <taxon>Solanaceae</taxon>
        <taxon>Nicotianoideae</taxon>
        <taxon>Nicotianeae</taxon>
        <taxon>Nicotiana</taxon>
    </lineage>
</organism>
<evidence type="ECO:0000313" key="1">
    <source>
        <dbReference type="Proteomes" id="UP000790787"/>
    </source>
</evidence>
<proteinExistence type="predicted"/>
<accession>A0AC58T120</accession>
<evidence type="ECO:0000313" key="2">
    <source>
        <dbReference type="RefSeq" id="XP_075090927.1"/>
    </source>
</evidence>
<name>A0AC58T120_TOBAC</name>
<reference evidence="2" key="2">
    <citation type="submission" date="2025-08" db="UniProtKB">
        <authorList>
            <consortium name="RefSeq"/>
        </authorList>
    </citation>
    <scope>IDENTIFICATION</scope>
    <source>
        <tissue evidence="2">Leaf</tissue>
    </source>
</reference>
<dbReference type="RefSeq" id="XP_075090927.1">
    <property type="nucleotide sequence ID" value="XM_075234826.1"/>
</dbReference>
<sequence>MSSKSTKILLLMFVERTLKKLVSGVILDLDGTLLNTDGVVSEILKAFIVKYGKQWDGREAPKIVGKTPTEAAAAVVEDYGLPLSTDEFLSQFYPMLSDQWRNIKALPGANRLINHLSGHGVPMALVSNSSRSNIETKIFHHQGWKESFSAIVGGDEVKAGKPSPEIFLEAAERLNMDPSSFLIIEDSIPGVTAGKAAGMAVVAVPSLAKQSHSYTSADEVITSLLDLQLEKWGLPAFQDRIEGTLSLEPWYIGGPVIKGFGRGSKVLGIPTGLSARGVYKMVMSIGWNPYFNNTEKAIEPWLLHGFNEDFYGEELHLVVAGYIRPEVNFSSLEALIAKIHEDMKIAERALELPQYLKYRDDPYLKISLHQDN</sequence>
<keyword evidence="1" id="KW-1185">Reference proteome</keyword>
<protein>
    <submittedName>
        <fullName evidence="2">Bifunctional riboflavin kinase/FMN phosphatase-like isoform X3</fullName>
    </submittedName>
</protein>
<dbReference type="Proteomes" id="UP000790787">
    <property type="component" value="Chromosome 17"/>
</dbReference>
<gene>
    <name evidence="2" type="primary">LOC107777103</name>
</gene>
<reference evidence="1" key="1">
    <citation type="journal article" date="2014" name="Nat. Commun.">
        <title>The tobacco genome sequence and its comparison with those of tomato and potato.</title>
        <authorList>
            <person name="Sierro N."/>
            <person name="Battey J.N."/>
            <person name="Ouadi S."/>
            <person name="Bakaher N."/>
            <person name="Bovet L."/>
            <person name="Willig A."/>
            <person name="Goepfert S."/>
            <person name="Peitsch M.C."/>
            <person name="Ivanov N.V."/>
        </authorList>
    </citation>
    <scope>NUCLEOTIDE SEQUENCE [LARGE SCALE GENOMIC DNA]</scope>
</reference>